<comment type="caution">
    <text evidence="8">The sequence shown here is derived from an EMBL/GenBank/DDBJ whole genome shotgun (WGS) entry which is preliminary data.</text>
</comment>
<dbReference type="InterPro" id="IPR015195">
    <property type="entry name" value="SLIDE"/>
</dbReference>
<evidence type="ECO:0000256" key="3">
    <source>
        <dbReference type="ARBA" id="ARBA00023242"/>
    </source>
</evidence>
<dbReference type="InterPro" id="IPR001650">
    <property type="entry name" value="Helicase_C-like"/>
</dbReference>
<dbReference type="SUPFAM" id="SSF52540">
    <property type="entry name" value="P-loop containing nucleoside triphosphate hydrolases"/>
    <property type="match status" value="2"/>
</dbReference>
<keyword evidence="8" id="KW-0067">ATP-binding</keyword>
<dbReference type="CDD" id="cd18793">
    <property type="entry name" value="SF2_C_SNF"/>
    <property type="match status" value="1"/>
</dbReference>
<dbReference type="GO" id="GO:0004386">
    <property type="term" value="F:helicase activity"/>
    <property type="evidence" value="ECO:0007669"/>
    <property type="project" value="UniProtKB-KW"/>
</dbReference>
<feature type="compositionally biased region" description="Low complexity" evidence="5">
    <location>
        <begin position="105"/>
        <end position="118"/>
    </location>
</feature>
<gene>
    <name evidence="8" type="ORF">SO694_00019262</name>
</gene>
<dbReference type="InterPro" id="IPR009057">
    <property type="entry name" value="Homeodomain-like_sf"/>
</dbReference>
<keyword evidence="4" id="KW-0175">Coiled coil</keyword>
<evidence type="ECO:0000313" key="9">
    <source>
        <dbReference type="Proteomes" id="UP001363151"/>
    </source>
</evidence>
<dbReference type="SUPFAM" id="SSF46689">
    <property type="entry name" value="Homeodomain-like"/>
    <property type="match status" value="2"/>
</dbReference>
<name>A0ABR1G010_AURAN</name>
<comment type="subcellular location">
    <subcellularLocation>
        <location evidence="1">Nucleus</location>
    </subcellularLocation>
</comment>
<dbReference type="InterPro" id="IPR014001">
    <property type="entry name" value="Helicase_ATP-bd"/>
</dbReference>
<dbReference type="Pfam" id="PF00271">
    <property type="entry name" value="Helicase_C"/>
    <property type="match status" value="1"/>
</dbReference>
<evidence type="ECO:0000259" key="7">
    <source>
        <dbReference type="PROSITE" id="PS51194"/>
    </source>
</evidence>
<dbReference type="PROSITE" id="PS51192">
    <property type="entry name" value="HELICASE_ATP_BIND_1"/>
    <property type="match status" value="1"/>
</dbReference>
<dbReference type="InterPro" id="IPR027417">
    <property type="entry name" value="P-loop_NTPase"/>
</dbReference>
<dbReference type="PROSITE" id="PS51194">
    <property type="entry name" value="HELICASE_CTER"/>
    <property type="match status" value="1"/>
</dbReference>
<dbReference type="InterPro" id="IPR038718">
    <property type="entry name" value="SNF2-like_sf"/>
</dbReference>
<dbReference type="Gene3D" id="3.40.50.300">
    <property type="entry name" value="P-loop containing nucleotide triphosphate hydrolases"/>
    <property type="match status" value="1"/>
</dbReference>
<dbReference type="PANTHER" id="PTHR45623">
    <property type="entry name" value="CHROMODOMAIN-HELICASE-DNA-BINDING PROTEIN 3-RELATED-RELATED"/>
    <property type="match status" value="1"/>
</dbReference>
<dbReference type="Pfam" id="PF00176">
    <property type="entry name" value="SNF2-rel_dom"/>
    <property type="match status" value="1"/>
</dbReference>
<dbReference type="InterPro" id="IPR049730">
    <property type="entry name" value="SNF2/RAD54-like_C"/>
</dbReference>
<feature type="region of interest" description="Disordered" evidence="5">
    <location>
        <begin position="98"/>
        <end position="133"/>
    </location>
</feature>
<feature type="region of interest" description="Disordered" evidence="5">
    <location>
        <begin position="1"/>
        <end position="73"/>
    </location>
</feature>
<evidence type="ECO:0000313" key="8">
    <source>
        <dbReference type="EMBL" id="KAK7241850.1"/>
    </source>
</evidence>
<evidence type="ECO:0000256" key="2">
    <source>
        <dbReference type="ARBA" id="ARBA00022801"/>
    </source>
</evidence>
<feature type="domain" description="Helicase C-terminal" evidence="7">
    <location>
        <begin position="484"/>
        <end position="635"/>
    </location>
</feature>
<accession>A0ABR1G010</accession>
<dbReference type="SUPFAM" id="SSF101224">
    <property type="entry name" value="HAND domain of the nucleosome remodeling ATPase ISWI"/>
    <property type="match status" value="1"/>
</dbReference>
<sequence length="1172" mass="132024">MSASELTHEALRVANTKAAARRRASRVREARGAPSAPLRRRPRLTARAPPPPRRAGRAARGAAARDPQRAPRRFKYLLRQSGLYEFFKDGFFDKGDDEPVAEAPAAGKAGSRRSSGSKSKPHEDERVVDDDDAPPDFLQVQPACITGAMRPYQLAGASRRVPDARRRRKNKPSLFPLGLNWMIRLRNNGLNGILADEMGLGKTLQSISMLGYLHEFKRINGPHLVLVPKTTLSNWMNEFRRWLPALTAFKFHGSKEERGYMTSGILVSEPRAWDVVVTTYEVANLEKTALAKIAWRFVIIDEAHRIKNENAQLSKTVRLLRTENRLLITGTPLQNNLHELWALLNFLLPDVFQSAERFDDLFDLQIDDADAKQRLIGQLHKLLRPFVLRRLKADVEKSLPPKSETILFTSMTATQRDVYKQCLLREIDVVQGGSGKGGGRTAVLNLVMQLRKCCNHPYLFPNVEDRSLPVLGEHLVGACGKLVLLDKLLTRLKDKGHRVLIFSQMTRMLDILEDFMVMRAYDYCRIDGKTAHELREEYIDAYNAPNSEKFAFLLSTRAGGLGINLQTADTCVLYDSDWNPQADLQAMDRCHRIGQTKPVHVYRLVTEHSVEEKVVERAQQKLKLDAVVVQQGRLQDKERRLQTDELLHAVRFGADKVFRGGGDASELSDLDIDAIIARGRTRTADLEARLEASEKGDMLDFKLDGGMATQQWEGVDYAAVQDQKKRGLDANPGKGSVFLVDTGKRERKRPAQDSIYATDKMISEHLDLHPKRKKARGEGKDEEEEKETLLRMPAHLRLPKMDDFQFFEGRERLYQLHAVEEARFADLQSTPEKKAALAADHAALRGGLQLLDAKDQKEKETLMTRGFTTWTKQHYTLFLRASARHGRDAYDRIAADLYGKSPRKSAAEVARYAAVFWKRGASVFAPSDWDRISRAVEKGEKKLEEMDGLMAATRKFVELFARDPSDLQFRFASTAAGLPQFPGLPSRADEERVLLQLVCEHGYGNWRRIRADFRSRPEFQFDWFLRSLDAEAVGKRCEALMRAAEKEYAELERRHEAYVAAVNALAAARQGAPRDPETGKPLSQPERVARMFEKMADDHKKQADLRNELKAQKLAKSAEQRALAKGAAGSCGAAAAAGAGGAGEMERRSELDKVRYEREYAAYAAKGGAAEQ</sequence>
<dbReference type="Proteomes" id="UP001363151">
    <property type="component" value="Unassembled WGS sequence"/>
</dbReference>
<keyword evidence="3" id="KW-0539">Nucleus</keyword>
<protein>
    <submittedName>
        <fullName evidence="8">Helicase</fullName>
    </submittedName>
</protein>
<dbReference type="EMBL" id="JBBJCI010000152">
    <property type="protein sequence ID" value="KAK7241850.1"/>
    <property type="molecule type" value="Genomic_DNA"/>
</dbReference>
<dbReference type="InterPro" id="IPR000330">
    <property type="entry name" value="SNF2_N"/>
</dbReference>
<organism evidence="8 9">
    <name type="scientific">Aureococcus anophagefferens</name>
    <name type="common">Harmful bloom alga</name>
    <dbReference type="NCBI Taxonomy" id="44056"/>
    <lineage>
        <taxon>Eukaryota</taxon>
        <taxon>Sar</taxon>
        <taxon>Stramenopiles</taxon>
        <taxon>Ochrophyta</taxon>
        <taxon>Pelagophyceae</taxon>
        <taxon>Pelagomonadales</taxon>
        <taxon>Pelagomonadaceae</taxon>
        <taxon>Aureococcus</taxon>
    </lineage>
</organism>
<dbReference type="InterPro" id="IPR036306">
    <property type="entry name" value="ISWI_HAND-dom_sf"/>
</dbReference>
<dbReference type="Pfam" id="PF09111">
    <property type="entry name" value="SLIDE"/>
    <property type="match status" value="1"/>
</dbReference>
<reference evidence="8 9" key="1">
    <citation type="submission" date="2024-03" db="EMBL/GenBank/DDBJ databases">
        <title>Aureococcus anophagefferens CCMP1851 and Kratosvirus quantuckense: Draft genome of a second virus-susceptible host strain in the model system.</title>
        <authorList>
            <person name="Chase E."/>
            <person name="Truchon A.R."/>
            <person name="Schepens W."/>
            <person name="Wilhelm S.W."/>
        </authorList>
    </citation>
    <scope>NUCLEOTIDE SEQUENCE [LARGE SCALE GENOMIC DNA]</scope>
    <source>
        <strain evidence="8 9">CCMP1851</strain>
    </source>
</reference>
<feature type="domain" description="Helicase ATP-binding" evidence="6">
    <location>
        <begin position="183"/>
        <end position="350"/>
    </location>
</feature>
<dbReference type="SMART" id="SM00487">
    <property type="entry name" value="DEXDc"/>
    <property type="match status" value="1"/>
</dbReference>
<evidence type="ECO:0000256" key="4">
    <source>
        <dbReference type="SAM" id="Coils"/>
    </source>
</evidence>
<keyword evidence="8" id="KW-0547">Nucleotide-binding</keyword>
<evidence type="ECO:0000256" key="1">
    <source>
        <dbReference type="ARBA" id="ARBA00004123"/>
    </source>
</evidence>
<feature type="compositionally biased region" description="Basic and acidic residues" evidence="5">
    <location>
        <begin position="1"/>
        <end position="11"/>
    </location>
</feature>
<keyword evidence="8" id="KW-0347">Helicase</keyword>
<keyword evidence="9" id="KW-1185">Reference proteome</keyword>
<feature type="coiled-coil region" evidence="4">
    <location>
        <begin position="1034"/>
        <end position="1061"/>
    </location>
</feature>
<proteinExistence type="predicted"/>
<evidence type="ECO:0000256" key="5">
    <source>
        <dbReference type="SAM" id="MobiDB-lite"/>
    </source>
</evidence>
<evidence type="ECO:0000259" key="6">
    <source>
        <dbReference type="PROSITE" id="PS51192"/>
    </source>
</evidence>
<dbReference type="Gene3D" id="3.40.50.10810">
    <property type="entry name" value="Tandem AAA-ATPase domain"/>
    <property type="match status" value="1"/>
</dbReference>
<dbReference type="SMART" id="SM00490">
    <property type="entry name" value="HELICc"/>
    <property type="match status" value="1"/>
</dbReference>
<dbReference type="PANTHER" id="PTHR45623:SF49">
    <property type="entry name" value="SWI_SNF-RELATED MATRIX-ASSOCIATED ACTIN-DEPENDENT REGULATOR OF CHROMATIN SUBFAMILY A MEMBER 5"/>
    <property type="match status" value="1"/>
</dbReference>
<keyword evidence="2" id="KW-0378">Hydrolase</keyword>
<dbReference type="Gene3D" id="1.10.10.60">
    <property type="entry name" value="Homeodomain-like"/>
    <property type="match status" value="2"/>
</dbReference>